<dbReference type="GO" id="GO:0032259">
    <property type="term" value="P:methylation"/>
    <property type="evidence" value="ECO:0007669"/>
    <property type="project" value="UniProtKB-KW"/>
</dbReference>
<dbReference type="Pfam" id="PF13649">
    <property type="entry name" value="Methyltransf_25"/>
    <property type="match status" value="1"/>
</dbReference>
<evidence type="ECO:0000313" key="2">
    <source>
        <dbReference type="EMBL" id="MBW7460229.1"/>
    </source>
</evidence>
<dbReference type="GO" id="GO:0008168">
    <property type="term" value="F:methyltransferase activity"/>
    <property type="evidence" value="ECO:0007669"/>
    <property type="project" value="UniProtKB-KW"/>
</dbReference>
<comment type="caution">
    <text evidence="2">The sequence shown here is derived from an EMBL/GenBank/DDBJ whole genome shotgun (WGS) entry which is preliminary data.</text>
</comment>
<evidence type="ECO:0000313" key="3">
    <source>
        <dbReference type="Proteomes" id="UP001519887"/>
    </source>
</evidence>
<keyword evidence="2" id="KW-0808">Transferase</keyword>
<accession>A0ABS7CH91</accession>
<dbReference type="EMBL" id="JAHZIK010002098">
    <property type="protein sequence ID" value="MBW7460229.1"/>
    <property type="molecule type" value="Genomic_DNA"/>
</dbReference>
<protein>
    <submittedName>
        <fullName evidence="2">Methyltransferase domain-containing protein</fullName>
    </submittedName>
</protein>
<keyword evidence="2" id="KW-0489">Methyltransferase</keyword>
<dbReference type="SUPFAM" id="SSF53335">
    <property type="entry name" value="S-adenosyl-L-methionine-dependent methyltransferases"/>
    <property type="match status" value="1"/>
</dbReference>
<dbReference type="Proteomes" id="UP001519887">
    <property type="component" value="Unassembled WGS sequence"/>
</dbReference>
<dbReference type="Gene3D" id="3.40.50.150">
    <property type="entry name" value="Vaccinia Virus protein VP39"/>
    <property type="match status" value="1"/>
</dbReference>
<feature type="domain" description="Methyltransferase" evidence="1">
    <location>
        <begin position="50"/>
        <end position="143"/>
    </location>
</feature>
<dbReference type="CDD" id="cd02440">
    <property type="entry name" value="AdoMet_MTases"/>
    <property type="match status" value="1"/>
</dbReference>
<gene>
    <name evidence="2" type="ORF">K0U00_39820</name>
</gene>
<name>A0ABS7CH91_9BACL</name>
<evidence type="ECO:0000259" key="1">
    <source>
        <dbReference type="Pfam" id="PF13649"/>
    </source>
</evidence>
<organism evidence="2 3">
    <name type="scientific">Paenibacillus sepulcri</name>
    <dbReference type="NCBI Taxonomy" id="359917"/>
    <lineage>
        <taxon>Bacteria</taxon>
        <taxon>Bacillati</taxon>
        <taxon>Bacillota</taxon>
        <taxon>Bacilli</taxon>
        <taxon>Bacillales</taxon>
        <taxon>Paenibacillaceae</taxon>
        <taxon>Paenibacillus</taxon>
    </lineage>
</organism>
<dbReference type="InterPro" id="IPR029063">
    <property type="entry name" value="SAM-dependent_MTases_sf"/>
</dbReference>
<proteinExistence type="predicted"/>
<dbReference type="InterPro" id="IPR041698">
    <property type="entry name" value="Methyltransf_25"/>
</dbReference>
<reference evidence="2 3" key="1">
    <citation type="submission" date="2021-07" db="EMBL/GenBank/DDBJ databases">
        <title>Paenibacillus radiodurans sp. nov., isolated from the southeastern edge of Tengger Desert.</title>
        <authorList>
            <person name="Zhang G."/>
        </authorList>
    </citation>
    <scope>NUCLEOTIDE SEQUENCE [LARGE SCALE GENOMIC DNA]</scope>
    <source>
        <strain evidence="2 3">CCM 7311</strain>
    </source>
</reference>
<keyword evidence="3" id="KW-1185">Reference proteome</keyword>
<sequence length="227" mass="25681">MDDFAKGGPELREAPRHLRRLNRIFAAAAPTLLGVRRLWMEAGRPASLSILDAGSGSGDVNAHLLNWADRNKIAMTITLVDLTEEACVEARILFRNEPRVKVIRKDLFALQEGIADVVTGTQFVHHFPEDELPGVVERLLDVSRLGVVINDIHRHFIPWSAVWLTARLISKNPYIRHDGPLSVAKGFRSSDWRKLQLALENPHMTYSWRPLFRYAVVIQKTSPTILP</sequence>